<feature type="transmembrane region" description="Helical" evidence="2">
    <location>
        <begin position="243"/>
        <end position="261"/>
    </location>
</feature>
<keyword evidence="2" id="KW-1133">Transmembrane helix</keyword>
<evidence type="ECO:0000313" key="3">
    <source>
        <dbReference type="EMBL" id="OLL15396.1"/>
    </source>
</evidence>
<accession>A0A1Q8I2R6</accession>
<feature type="compositionally biased region" description="Low complexity" evidence="1">
    <location>
        <begin position="410"/>
        <end position="428"/>
    </location>
</feature>
<dbReference type="EMBL" id="MSGO01000011">
    <property type="protein sequence ID" value="OLL15396.1"/>
    <property type="molecule type" value="Genomic_DNA"/>
</dbReference>
<name>A0A1Q8I2R6_9ACTO</name>
<comment type="caution">
    <text evidence="3">The sequence shown here is derived from an EMBL/GenBank/DDBJ whole genome shotgun (WGS) entry which is preliminary data.</text>
</comment>
<evidence type="ECO:0008006" key="5">
    <source>
        <dbReference type="Google" id="ProtNLM"/>
    </source>
</evidence>
<protein>
    <recommendedName>
        <fullName evidence="5">PrsW family intramembrane metalloprotease</fullName>
    </recommendedName>
</protein>
<feature type="transmembrane region" description="Helical" evidence="2">
    <location>
        <begin position="31"/>
        <end position="64"/>
    </location>
</feature>
<dbReference type="Proteomes" id="UP000185736">
    <property type="component" value="Unassembled WGS sequence"/>
</dbReference>
<feature type="region of interest" description="Disordered" evidence="1">
    <location>
        <begin position="401"/>
        <end position="428"/>
    </location>
</feature>
<gene>
    <name evidence="3" type="ORF">BKH32_03570</name>
</gene>
<sequence>MQWAWQRWLSRHEGLARGLLRLSRISQRITIVLLVVAVLLVPQLAAAMVPAIWMLACLGVMVLLSRTRTISWRAVSVMFSVSVPWALAVAKATELVAASGGMTTSDDGTSIALAAFVEEPGKLVPLAVVALVAPGRARRLAAVDWALLGYAAGAGFTAAEDGARRLAPQGMLASLLGGDKGLDYSLNAWTAGSFRLWESDGLLGRFMAGAGPSPLAVGHHVSTMTVAMAVGLGIVLWRTGRPLGRVVAWVLPAVALVQVVVDHAAYNASVASLTLVSWLDSGDPVVYWLGAVWQASGRGNNAIAYSVVLFVLCLLADARRRLRTGALGVTAGEAPRVPSVTAIGGPAFVRAPIEAVVALVVLSYSDLVVIARGYADRRMTRPQRMIEGRLTAAQVMEARRDAMAATTPGSSPRHATSSLSSHSWSRPS</sequence>
<keyword evidence="2" id="KW-0812">Transmembrane</keyword>
<feature type="transmembrane region" description="Helical" evidence="2">
    <location>
        <begin position="215"/>
        <end position="237"/>
    </location>
</feature>
<evidence type="ECO:0000256" key="2">
    <source>
        <dbReference type="SAM" id="Phobius"/>
    </source>
</evidence>
<evidence type="ECO:0000256" key="1">
    <source>
        <dbReference type="SAM" id="MobiDB-lite"/>
    </source>
</evidence>
<reference evidence="3 4" key="1">
    <citation type="submission" date="2016-12" db="EMBL/GenBank/DDBJ databases">
        <title>Genomic comparison of strains in the 'Actinomyces naeslundii' group.</title>
        <authorList>
            <person name="Mughal S.R."/>
            <person name="Do T."/>
            <person name="Gilbert S.C."/>
            <person name="Witherden E.A."/>
            <person name="Didelot X."/>
            <person name="Beighton D."/>
        </authorList>
    </citation>
    <scope>NUCLEOTIDE SEQUENCE [LARGE SCALE GENOMIC DNA]</scope>
    <source>
        <strain evidence="3 4">S64C</strain>
    </source>
</reference>
<evidence type="ECO:0000313" key="4">
    <source>
        <dbReference type="Proteomes" id="UP000185736"/>
    </source>
</evidence>
<keyword evidence="2" id="KW-0472">Membrane</keyword>
<organism evidence="3 4">
    <name type="scientific">Actinomyces oris</name>
    <dbReference type="NCBI Taxonomy" id="544580"/>
    <lineage>
        <taxon>Bacteria</taxon>
        <taxon>Bacillati</taxon>
        <taxon>Actinomycetota</taxon>
        <taxon>Actinomycetes</taxon>
        <taxon>Actinomycetales</taxon>
        <taxon>Actinomycetaceae</taxon>
        <taxon>Actinomyces</taxon>
    </lineage>
</organism>
<proteinExistence type="predicted"/>
<dbReference type="AlphaFoldDB" id="A0A1Q8I2R6"/>